<dbReference type="Proteomes" id="UP000324897">
    <property type="component" value="Chromosome 3"/>
</dbReference>
<evidence type="ECO:0000259" key="7">
    <source>
        <dbReference type="PROSITE" id="PS51805"/>
    </source>
</evidence>
<accession>A0A5J9TL29</accession>
<sequence length="1382" mass="152855">MHARDTAPRAKEQRTRYTDPDLVGSVGQLLVCWLGFSAVAPRRRPPPAAAADASPSSSPRKPGDHAPARAGDPPEAAAGVGPCEQARKALCVRSPFDGEEAVGRDPWLPTRVARWAAVGDVQRKHKKSQPPQQQPEPATAVEQEPKVPPGSKGFWEQMEPYFREFTADDFEELLTKRQFCSSQIDPCFLIPVLGSGKELEENLDPPHASVADDCSHMNLNLEKHNEELESGGVQDMQESSNFVGGTVEVVCEDESNRENCDQDMQEVIVQQEEHPVEIKLDQGRTESTVSPGCREDSATCLNWLLGARGRFVLTSERPNKKRKLLGADAGLEQLMLLPSLEGEAGLICDVCCLGESGTASNRMLHCKSCEISVHQKCYGVHDVPDRFWFCVWCQRNIGIPRRLTRSDACRTVSTPCVLCPKEKGALKPVRRDPGPSADGGHQEFVHLFCSLWRPEFLVQDMESMEPVTNIVDTQENQTKMVCSLCKMMHGACVRCSHGTCRTSFHPICARESKLQMEIWGKFGHDNVEMRVFCAKHSAGRGINSTQSCSEQEQQVRFTRSNKDKFTNDAITANSCSLNKARTVEVATSPSPAGSLENQETPITDMVVDQPVIDGSLCSNSGDASGVLRKLVDQGKVSVGGIESELGLRSESLEAALEPETTAFSPGLKLKIIKLLQNTVHVPAVQVKSHKEGSLSLQGTLLTSENKNCTDAKLHSGHLEGTCSLDHRFPQDGNDSKGLDDLIQNDSDSCCDSDVNRISARRLLNIDGHHCYIHPSIEEKLKDLLGADFRQNNEANDYRDGAAMDQVCKANSSHILEHSPDDEIEGEIVYLQSNLLKYVTAKQRYEELMLKVVQNISYELDSFNKRKWDHIIVNQFLRDLREAKKRGNSERRHKEALAILAATAPVVASTSRNAAMRKEAENVSSAKQEGILKTNPGSSRVSLLSSLPQAKDLSCSNSKASEDTNLGTFDLAKFSKKSAFPCDICMRGDTVLNRIFVCSSCKAAVHLDCYRSLQYPTGPWICERCEEMPLDTVITGNQSECNGAKTCLVQCGLCHGTSGAFRKTLKGQWVHAFCAEWLLETKFRRGQCNAVEGMESLRKGKATCSICNRCVGACLKCSTADCQITFHPACAKDAGLYMNVKRSGNVLRREAYCGQHSIEQRKDYCQQYGSEEFQSMKRMRVELEVLRFLCERIVKREKVKKDLVVCEHDVLSARRISDASSAWSSCYASGPGASSESATTSVNNKSYSGTMQRSDDATVRSDDVTVDSTITRKHTVRFSLNSRDADRNTADSSTSTISYKRKLDDGESLACKNLQESALLELEGVEKISTDKKNMASQHNEPYQTEQVVSKNKSHPERYVYTRRSSLSKRKKCNQHVVEGPGG</sequence>
<feature type="non-terminal residue" evidence="8">
    <location>
        <position position="1"/>
    </location>
</feature>
<feature type="region of interest" description="Disordered" evidence="5">
    <location>
        <begin position="1229"/>
        <end position="1261"/>
    </location>
</feature>
<keyword evidence="1" id="KW-0479">Metal-binding</keyword>
<reference evidence="8 9" key="1">
    <citation type="journal article" date="2019" name="Sci. Rep.">
        <title>A high-quality genome of Eragrostis curvula grass provides insights into Poaceae evolution and supports new strategies to enhance forage quality.</title>
        <authorList>
            <person name="Carballo J."/>
            <person name="Santos B.A.C.M."/>
            <person name="Zappacosta D."/>
            <person name="Garbus I."/>
            <person name="Selva J.P."/>
            <person name="Gallo C.A."/>
            <person name="Diaz A."/>
            <person name="Albertini E."/>
            <person name="Caccamo M."/>
            <person name="Echenique V."/>
        </authorList>
    </citation>
    <scope>NUCLEOTIDE SEQUENCE [LARGE SCALE GENOMIC DNA]</scope>
    <source>
        <strain evidence="9">cv. Victoria</strain>
        <tissue evidence="8">Leaf</tissue>
    </source>
</reference>
<feature type="compositionally biased region" description="Low complexity" evidence="5">
    <location>
        <begin position="49"/>
        <end position="60"/>
    </location>
</feature>
<dbReference type="InterPro" id="IPR034732">
    <property type="entry name" value="EPHD"/>
</dbReference>
<evidence type="ECO:0000256" key="1">
    <source>
        <dbReference type="ARBA" id="ARBA00022723"/>
    </source>
</evidence>
<comment type="caution">
    <text evidence="8">The sequence shown here is derived from an EMBL/GenBank/DDBJ whole genome shotgun (WGS) entry which is preliminary data.</text>
</comment>
<dbReference type="SMART" id="SM00249">
    <property type="entry name" value="PHD"/>
    <property type="match status" value="4"/>
</dbReference>
<evidence type="ECO:0000313" key="8">
    <source>
        <dbReference type="EMBL" id="TVU12123.1"/>
    </source>
</evidence>
<dbReference type="EMBL" id="RWGY01000039">
    <property type="protein sequence ID" value="TVU12123.1"/>
    <property type="molecule type" value="Genomic_DNA"/>
</dbReference>
<feature type="compositionally biased region" description="Low complexity" evidence="5">
    <location>
        <begin position="129"/>
        <end position="142"/>
    </location>
</feature>
<protein>
    <recommendedName>
        <fullName evidence="10">PHD-type domain-containing protein</fullName>
    </recommendedName>
</protein>
<feature type="compositionally biased region" description="Polar residues" evidence="5">
    <location>
        <begin position="1334"/>
        <end position="1350"/>
    </location>
</feature>
<feature type="compositionally biased region" description="Polar residues" evidence="5">
    <location>
        <begin position="1229"/>
        <end position="1251"/>
    </location>
</feature>
<dbReference type="Gene3D" id="3.30.40.10">
    <property type="entry name" value="Zinc/RING finger domain, C3HC4 (zinc finger)"/>
    <property type="match status" value="4"/>
</dbReference>
<keyword evidence="2 4" id="KW-0863">Zinc-finger</keyword>
<name>A0A5J9TL29_9POAL</name>
<evidence type="ECO:0008006" key="10">
    <source>
        <dbReference type="Google" id="ProtNLM"/>
    </source>
</evidence>
<gene>
    <name evidence="8" type="ORF">EJB05_45750</name>
</gene>
<dbReference type="Gramene" id="TVU12123">
    <property type="protein sequence ID" value="TVU12123"/>
    <property type="gene ID" value="EJB05_45750"/>
</dbReference>
<feature type="region of interest" description="Disordered" evidence="5">
    <location>
        <begin position="41"/>
        <end position="81"/>
    </location>
</feature>
<feature type="domain" description="PHD-type" evidence="7">
    <location>
        <begin position="413"/>
        <end position="537"/>
    </location>
</feature>
<dbReference type="SUPFAM" id="SSF57903">
    <property type="entry name" value="FYVE/PHD zinc finger"/>
    <property type="match status" value="2"/>
</dbReference>
<dbReference type="PROSITE" id="PS01359">
    <property type="entry name" value="ZF_PHD_1"/>
    <property type="match status" value="2"/>
</dbReference>
<dbReference type="GO" id="GO:0008270">
    <property type="term" value="F:zinc ion binding"/>
    <property type="evidence" value="ECO:0007669"/>
    <property type="project" value="UniProtKB-KW"/>
</dbReference>
<evidence type="ECO:0000256" key="4">
    <source>
        <dbReference type="PROSITE-ProRule" id="PRU00146"/>
    </source>
</evidence>
<evidence type="ECO:0000256" key="3">
    <source>
        <dbReference type="ARBA" id="ARBA00022833"/>
    </source>
</evidence>
<keyword evidence="9" id="KW-1185">Reference proteome</keyword>
<dbReference type="Pfam" id="PF13832">
    <property type="entry name" value="zf-HC5HC2H_2"/>
    <property type="match status" value="2"/>
</dbReference>
<evidence type="ECO:0000256" key="2">
    <source>
        <dbReference type="ARBA" id="ARBA00022771"/>
    </source>
</evidence>
<organism evidence="8 9">
    <name type="scientific">Eragrostis curvula</name>
    <name type="common">weeping love grass</name>
    <dbReference type="NCBI Taxonomy" id="38414"/>
    <lineage>
        <taxon>Eukaryota</taxon>
        <taxon>Viridiplantae</taxon>
        <taxon>Streptophyta</taxon>
        <taxon>Embryophyta</taxon>
        <taxon>Tracheophyta</taxon>
        <taxon>Spermatophyta</taxon>
        <taxon>Magnoliopsida</taxon>
        <taxon>Liliopsida</taxon>
        <taxon>Poales</taxon>
        <taxon>Poaceae</taxon>
        <taxon>PACMAD clade</taxon>
        <taxon>Chloridoideae</taxon>
        <taxon>Eragrostideae</taxon>
        <taxon>Eragrostidinae</taxon>
        <taxon>Eragrostis</taxon>
    </lineage>
</organism>
<feature type="region of interest" description="Disordered" evidence="5">
    <location>
        <begin position="119"/>
        <end position="151"/>
    </location>
</feature>
<dbReference type="InterPro" id="IPR019787">
    <property type="entry name" value="Znf_PHD-finger"/>
</dbReference>
<dbReference type="PROSITE" id="PS51805">
    <property type="entry name" value="EPHD"/>
    <property type="match status" value="2"/>
</dbReference>
<keyword evidence="3" id="KW-0862">Zinc</keyword>
<dbReference type="InterPro" id="IPR019786">
    <property type="entry name" value="Zinc_finger_PHD-type_CS"/>
</dbReference>
<evidence type="ECO:0000256" key="5">
    <source>
        <dbReference type="SAM" id="MobiDB-lite"/>
    </source>
</evidence>
<feature type="domain" description="PHD-type" evidence="7">
    <location>
        <begin position="1047"/>
        <end position="1156"/>
    </location>
</feature>
<feature type="domain" description="PHD-type" evidence="6">
    <location>
        <begin position="978"/>
        <end position="1027"/>
    </location>
</feature>
<proteinExistence type="predicted"/>
<feature type="domain" description="PHD-type" evidence="6">
    <location>
        <begin position="345"/>
        <end position="396"/>
    </location>
</feature>
<dbReference type="GO" id="GO:0006357">
    <property type="term" value="P:regulation of transcription by RNA polymerase II"/>
    <property type="evidence" value="ECO:0007669"/>
    <property type="project" value="TreeGrafter"/>
</dbReference>
<feature type="compositionally biased region" description="Basic and acidic residues" evidence="5">
    <location>
        <begin position="1252"/>
        <end position="1261"/>
    </location>
</feature>
<evidence type="ECO:0000313" key="9">
    <source>
        <dbReference type="Proteomes" id="UP000324897"/>
    </source>
</evidence>
<dbReference type="PANTHER" id="PTHR13793:SF131">
    <property type="entry name" value="PHD-FINGER DOMAIN CONTAINING PROTEIN FAMILY-RELATED"/>
    <property type="match status" value="1"/>
</dbReference>
<dbReference type="CDD" id="cd15571">
    <property type="entry name" value="ePHD"/>
    <property type="match status" value="1"/>
</dbReference>
<dbReference type="PROSITE" id="PS50016">
    <property type="entry name" value="ZF_PHD_2"/>
    <property type="match status" value="2"/>
</dbReference>
<dbReference type="InterPro" id="IPR050701">
    <property type="entry name" value="Histone_Mod_Regulator"/>
</dbReference>
<dbReference type="InterPro" id="IPR011011">
    <property type="entry name" value="Znf_FYVE_PHD"/>
</dbReference>
<dbReference type="Pfam" id="PF13831">
    <property type="entry name" value="PHD_2"/>
    <property type="match status" value="2"/>
</dbReference>
<evidence type="ECO:0000259" key="6">
    <source>
        <dbReference type="PROSITE" id="PS50016"/>
    </source>
</evidence>
<feature type="region of interest" description="Disordered" evidence="5">
    <location>
        <begin position="917"/>
        <end position="938"/>
    </location>
</feature>
<dbReference type="InterPro" id="IPR013083">
    <property type="entry name" value="Znf_RING/FYVE/PHD"/>
</dbReference>
<dbReference type="OrthoDB" id="20839at2759"/>
<dbReference type="InterPro" id="IPR001965">
    <property type="entry name" value="Znf_PHD"/>
</dbReference>
<feature type="region of interest" description="Disordered" evidence="5">
    <location>
        <begin position="1332"/>
        <end position="1382"/>
    </location>
</feature>
<dbReference type="PANTHER" id="PTHR13793">
    <property type="entry name" value="PHD FINGER PROTEINS"/>
    <property type="match status" value="1"/>
</dbReference>